<dbReference type="NCBIfam" id="TIGR02246">
    <property type="entry name" value="SgcJ/EcaC family oxidoreductase"/>
    <property type="match status" value="1"/>
</dbReference>
<dbReference type="Proteomes" id="UP001240150">
    <property type="component" value="Chromosome"/>
</dbReference>
<protein>
    <submittedName>
        <fullName evidence="2">SgcJ/EcaC family oxidoreductase</fullName>
    </submittedName>
</protein>
<name>A0ABY8WQZ3_9ACTN</name>
<dbReference type="EMBL" id="CP126980">
    <property type="protein sequence ID" value="WIN00285.1"/>
    <property type="molecule type" value="Genomic_DNA"/>
</dbReference>
<dbReference type="Gene3D" id="3.10.450.50">
    <property type="match status" value="1"/>
</dbReference>
<gene>
    <name evidence="2" type="ORF">ACTOB_003982</name>
</gene>
<feature type="domain" description="DUF4440" evidence="1">
    <location>
        <begin position="14"/>
        <end position="123"/>
    </location>
</feature>
<keyword evidence="3" id="KW-1185">Reference proteome</keyword>
<dbReference type="InterPro" id="IPR027843">
    <property type="entry name" value="DUF4440"/>
</dbReference>
<accession>A0ABY8WQZ3</accession>
<proteinExistence type="predicted"/>
<organism evidence="2 3">
    <name type="scientific">Actinoplanes oblitus</name>
    <dbReference type="NCBI Taxonomy" id="3040509"/>
    <lineage>
        <taxon>Bacteria</taxon>
        <taxon>Bacillati</taxon>
        <taxon>Actinomycetota</taxon>
        <taxon>Actinomycetes</taxon>
        <taxon>Micromonosporales</taxon>
        <taxon>Micromonosporaceae</taxon>
        <taxon>Actinoplanes</taxon>
    </lineage>
</organism>
<dbReference type="Pfam" id="PF14534">
    <property type="entry name" value="DUF4440"/>
    <property type="match status" value="1"/>
</dbReference>
<dbReference type="RefSeq" id="WP_284921799.1">
    <property type="nucleotide sequence ID" value="NZ_CP126980.1"/>
</dbReference>
<dbReference type="InterPro" id="IPR032710">
    <property type="entry name" value="NTF2-like_dom_sf"/>
</dbReference>
<reference evidence="2 3" key="1">
    <citation type="submission" date="2023-06" db="EMBL/GenBank/DDBJ databases">
        <authorList>
            <person name="Yushchuk O."/>
            <person name="Binda E."/>
            <person name="Ruckert-Reed C."/>
            <person name="Fedorenko V."/>
            <person name="Kalinowski J."/>
            <person name="Marinelli F."/>
        </authorList>
    </citation>
    <scope>NUCLEOTIDE SEQUENCE [LARGE SCALE GENOMIC DNA]</scope>
    <source>
        <strain evidence="2 3">NRRL 3884</strain>
    </source>
</reference>
<dbReference type="SUPFAM" id="SSF54427">
    <property type="entry name" value="NTF2-like"/>
    <property type="match status" value="1"/>
</dbReference>
<dbReference type="InterPro" id="IPR011944">
    <property type="entry name" value="Steroid_delta5-4_isomerase"/>
</dbReference>
<evidence type="ECO:0000313" key="3">
    <source>
        <dbReference type="Proteomes" id="UP001240150"/>
    </source>
</evidence>
<sequence length="149" mass="16698">MTTTAHARVLDTLTNLEACWAAGDADGYARLHDVEATYVAFDGTVLTGRAEIAAGHQPLFDGIMRGSRLAVVDRDVRFADAETAIVVQRAGIIMRWQKSRKRPSRKRLSTNTTVLRNDGDDWLVTAFQNTRYRPWAKTLMGRLMTRSTD</sequence>
<evidence type="ECO:0000259" key="1">
    <source>
        <dbReference type="Pfam" id="PF14534"/>
    </source>
</evidence>
<evidence type="ECO:0000313" key="2">
    <source>
        <dbReference type="EMBL" id="WIN00285.1"/>
    </source>
</evidence>